<gene>
    <name evidence="2" type="ORF">SCF082_LOCUS34267</name>
    <name evidence="3" type="ORF">SCF082_LOCUS36391</name>
    <name evidence="4" type="ORF">SCF082_LOCUS36903</name>
    <name evidence="5" type="ORF">SCF082_LOCUS38100</name>
    <name evidence="6" type="ORF">SCF082_LOCUS40191</name>
    <name evidence="7" type="ORF">SCF082_LOCUS40403</name>
</gene>
<dbReference type="InterPro" id="IPR029058">
    <property type="entry name" value="AB_hydrolase_fold"/>
</dbReference>
<name>A0ABP0PP26_9DINO</name>
<evidence type="ECO:0000313" key="5">
    <source>
        <dbReference type="EMBL" id="CAK9079850.1"/>
    </source>
</evidence>
<dbReference type="EMBL" id="CAXAMM010035781">
    <property type="protein sequence ID" value="CAK9074864.1"/>
    <property type="molecule type" value="Genomic_DNA"/>
</dbReference>
<accession>A0ABP0PP26</accession>
<dbReference type="EMBL" id="CAXAMM010039271">
    <property type="protein sequence ID" value="CAK9085277.1"/>
    <property type="molecule type" value="Genomic_DNA"/>
</dbReference>
<dbReference type="InterPro" id="IPR022742">
    <property type="entry name" value="Hydrolase_4"/>
</dbReference>
<dbReference type="PANTHER" id="PTHR12277">
    <property type="entry name" value="ALPHA/BETA HYDROLASE DOMAIN-CONTAINING PROTEIN"/>
    <property type="match status" value="1"/>
</dbReference>
<dbReference type="EMBL" id="CAXAMM010031302">
    <property type="protein sequence ID" value="CAK9067837.1"/>
    <property type="molecule type" value="Genomic_DNA"/>
</dbReference>
<dbReference type="EMBL" id="CAXAMM010039217">
    <property type="protein sequence ID" value="CAK9084757.1"/>
    <property type="molecule type" value="Genomic_DNA"/>
</dbReference>
<evidence type="ECO:0000313" key="3">
    <source>
        <dbReference type="EMBL" id="CAK9074864.1"/>
    </source>
</evidence>
<dbReference type="Gene3D" id="3.40.50.1820">
    <property type="entry name" value="alpha/beta hydrolase"/>
    <property type="match status" value="1"/>
</dbReference>
<dbReference type="SUPFAM" id="SSF53474">
    <property type="entry name" value="alpha/beta-Hydrolases"/>
    <property type="match status" value="1"/>
</dbReference>
<dbReference type="PANTHER" id="PTHR12277:SF81">
    <property type="entry name" value="PROTEIN ABHD13"/>
    <property type="match status" value="1"/>
</dbReference>
<dbReference type="EMBL" id="CAXAMM010037102">
    <property type="protein sequence ID" value="CAK9076644.1"/>
    <property type="molecule type" value="Genomic_DNA"/>
</dbReference>
<evidence type="ECO:0000259" key="1">
    <source>
        <dbReference type="Pfam" id="PF12146"/>
    </source>
</evidence>
<comment type="caution">
    <text evidence="4">The sequence shown here is derived from an EMBL/GenBank/DDBJ whole genome shotgun (WGS) entry which is preliminary data.</text>
</comment>
<sequence length="263" mass="29391">MLEEVIWFDPAPASYGNWEPENLPYEDVWFSCEGEKLHGWLVEHESPRAVVLFLHGSSANLSYRDEVVRKLHDELGLTVMVFDYRGFGRSEGKLNGEAALVADSLAARRYLSERTGVPEDEIVLYGRSLGSAMAVELASRDGARAVVLQNAFTSLPDVAHEHFRFAPVYRTMKYRLNSLSKIGQYQGPLLQSHAEQDDVVPLEQARRLFEGANEPKTFLVEPGFKHATPASQEFFEAFDALIDRLPQTEANTAKSATGDLSAE</sequence>
<evidence type="ECO:0000313" key="4">
    <source>
        <dbReference type="EMBL" id="CAK9076644.1"/>
    </source>
</evidence>
<dbReference type="Proteomes" id="UP001642464">
    <property type="component" value="Unassembled WGS sequence"/>
</dbReference>
<dbReference type="Pfam" id="PF12146">
    <property type="entry name" value="Hydrolase_4"/>
    <property type="match status" value="1"/>
</dbReference>
<evidence type="ECO:0000313" key="2">
    <source>
        <dbReference type="EMBL" id="CAK9067837.1"/>
    </source>
</evidence>
<evidence type="ECO:0000313" key="8">
    <source>
        <dbReference type="Proteomes" id="UP001642464"/>
    </source>
</evidence>
<reference evidence="4 8" key="1">
    <citation type="submission" date="2024-02" db="EMBL/GenBank/DDBJ databases">
        <authorList>
            <person name="Chen Y."/>
            <person name="Shah S."/>
            <person name="Dougan E. K."/>
            <person name="Thang M."/>
            <person name="Chan C."/>
        </authorList>
    </citation>
    <scope>NUCLEOTIDE SEQUENCE [LARGE SCALE GENOMIC DNA]</scope>
</reference>
<keyword evidence="8" id="KW-1185">Reference proteome</keyword>
<feature type="domain" description="Serine aminopeptidase S33" evidence="1">
    <location>
        <begin position="46"/>
        <end position="157"/>
    </location>
</feature>
<organism evidence="4 8">
    <name type="scientific">Durusdinium trenchii</name>
    <dbReference type="NCBI Taxonomy" id="1381693"/>
    <lineage>
        <taxon>Eukaryota</taxon>
        <taxon>Sar</taxon>
        <taxon>Alveolata</taxon>
        <taxon>Dinophyceae</taxon>
        <taxon>Suessiales</taxon>
        <taxon>Symbiodiniaceae</taxon>
        <taxon>Durusdinium</taxon>
    </lineage>
</organism>
<evidence type="ECO:0000313" key="6">
    <source>
        <dbReference type="EMBL" id="CAK9084757.1"/>
    </source>
</evidence>
<proteinExistence type="predicted"/>
<dbReference type="EMBL" id="CAXAMM010038659">
    <property type="protein sequence ID" value="CAK9079850.1"/>
    <property type="molecule type" value="Genomic_DNA"/>
</dbReference>
<evidence type="ECO:0000313" key="7">
    <source>
        <dbReference type="EMBL" id="CAK9085277.1"/>
    </source>
</evidence>
<protein>
    <submittedName>
        <fullName evidence="4">Uncharacterized protein Rv2307c</fullName>
    </submittedName>
</protein>